<reference evidence="5" key="1">
    <citation type="journal article" date="2012" name="Nat. Biotechnol.">
        <title>Reference genome sequence of the model plant Setaria.</title>
        <authorList>
            <person name="Bennetzen J.L."/>
            <person name="Schmutz J."/>
            <person name="Wang H."/>
            <person name="Percifield R."/>
            <person name="Hawkins J."/>
            <person name="Pontaroli A.C."/>
            <person name="Estep M."/>
            <person name="Feng L."/>
            <person name="Vaughn J.N."/>
            <person name="Grimwood J."/>
            <person name="Jenkins J."/>
            <person name="Barry K."/>
            <person name="Lindquist E."/>
            <person name="Hellsten U."/>
            <person name="Deshpande S."/>
            <person name="Wang X."/>
            <person name="Wu X."/>
            <person name="Mitros T."/>
            <person name="Triplett J."/>
            <person name="Yang X."/>
            <person name="Ye C.Y."/>
            <person name="Mauro-Herrera M."/>
            <person name="Wang L."/>
            <person name="Li P."/>
            <person name="Sharma M."/>
            <person name="Sharma R."/>
            <person name="Ronald P.C."/>
            <person name="Panaud O."/>
            <person name="Kellogg E.A."/>
            <person name="Brutnell T.P."/>
            <person name="Doust A.N."/>
            <person name="Tuskan G.A."/>
            <person name="Rokhsar D."/>
            <person name="Devos K.M."/>
        </authorList>
    </citation>
    <scope>NUCLEOTIDE SEQUENCE [LARGE SCALE GENOMIC DNA]</scope>
    <source>
        <strain evidence="5">cv. Yugu1</strain>
    </source>
</reference>
<keyword evidence="5" id="KW-1185">Reference proteome</keyword>
<feature type="signal peptide" evidence="3">
    <location>
        <begin position="1"/>
        <end position="20"/>
    </location>
</feature>
<dbReference type="PANTHER" id="PTHR10648">
    <property type="entry name" value="SERINE/THREONINE-PROTEIN PHOSPHATASE PP2A 65 KDA REGULATORY SUBUNIT"/>
    <property type="match status" value="1"/>
</dbReference>
<evidence type="ECO:0000256" key="3">
    <source>
        <dbReference type="SAM" id="SignalP"/>
    </source>
</evidence>
<dbReference type="Gramene" id="KQL00116">
    <property type="protein sequence ID" value="KQL00116"/>
    <property type="gene ID" value="SETIT_014412mg"/>
</dbReference>
<dbReference type="InterPro" id="IPR000357">
    <property type="entry name" value="HEAT"/>
</dbReference>
<feature type="repeat" description="HEAT" evidence="2">
    <location>
        <begin position="37"/>
        <end position="75"/>
    </location>
</feature>
<evidence type="ECO:0000256" key="1">
    <source>
        <dbReference type="ARBA" id="ARBA00022737"/>
    </source>
</evidence>
<dbReference type="Gene3D" id="1.25.10.10">
    <property type="entry name" value="Leucine-rich Repeat Variant"/>
    <property type="match status" value="1"/>
</dbReference>
<evidence type="ECO:0000313" key="4">
    <source>
        <dbReference type="EnsemblPlants" id="KQL00116"/>
    </source>
</evidence>
<evidence type="ECO:0000313" key="5">
    <source>
        <dbReference type="Proteomes" id="UP000004995"/>
    </source>
</evidence>
<name>K3YJJ3_SETIT</name>
<dbReference type="Pfam" id="PF02985">
    <property type="entry name" value="HEAT"/>
    <property type="match status" value="1"/>
</dbReference>
<dbReference type="AlphaFoldDB" id="K3YJJ3"/>
<accession>K3YJJ3</accession>
<sequence length="226" mass="25333">MKIEFAPILLIALKAALVSSANNFFQVIGIDLLSQSLLPAIVELAEDRHWRVRLAIIEYIPLLASQLGVGFFDDKLGALCMQWLEDKVFSIRDAAANNLKRLAEEFSPEWAMQYIIPQVLEKINNPHYLYRMTTLQAISLLAPVMGADITCQQLLPVVIASSKDRVPNMKFNVAKVLQSLIPILDQSVVEKTVKPCLVELSEDPDVDVRYYANQALQACDQMVMST</sequence>
<dbReference type="STRING" id="4555.K3YJJ3"/>
<dbReference type="PROSITE" id="PS50077">
    <property type="entry name" value="HEAT_REPEAT"/>
    <property type="match status" value="4"/>
</dbReference>
<dbReference type="Proteomes" id="UP000004995">
    <property type="component" value="Unassembled WGS sequence"/>
</dbReference>
<feature type="repeat" description="HEAT" evidence="2">
    <location>
        <begin position="115"/>
        <end position="153"/>
    </location>
</feature>
<dbReference type="PANTHER" id="PTHR10648:SF24">
    <property type="entry name" value="SERINE_THREONINE-PROTEIN PHOSPHATASE 2A 65 KDA REGULATORY SUBUNIT A BETA ISOFORM"/>
    <property type="match status" value="1"/>
</dbReference>
<reference evidence="4" key="2">
    <citation type="submission" date="2018-08" db="UniProtKB">
        <authorList>
            <consortium name="EnsemblPlants"/>
        </authorList>
    </citation>
    <scope>IDENTIFICATION</scope>
    <source>
        <strain evidence="4">Yugu1</strain>
    </source>
</reference>
<dbReference type="InterPro" id="IPR016024">
    <property type="entry name" value="ARM-type_fold"/>
</dbReference>
<dbReference type="SUPFAM" id="SSF48371">
    <property type="entry name" value="ARM repeat"/>
    <property type="match status" value="1"/>
</dbReference>
<dbReference type="eggNOG" id="KOG0211">
    <property type="taxonomic scope" value="Eukaryota"/>
</dbReference>
<feature type="chain" id="PRO_5010126902" evidence="3">
    <location>
        <begin position="21"/>
        <end position="226"/>
    </location>
</feature>
<feature type="repeat" description="HEAT" evidence="2">
    <location>
        <begin position="154"/>
        <end position="192"/>
    </location>
</feature>
<feature type="repeat" description="HEAT" evidence="2">
    <location>
        <begin position="193"/>
        <end position="226"/>
    </location>
</feature>
<dbReference type="InterPro" id="IPR021133">
    <property type="entry name" value="HEAT_type_2"/>
</dbReference>
<keyword evidence="3" id="KW-0732">Signal</keyword>
<dbReference type="OMA" id="AIDNIMM"/>
<dbReference type="InterPro" id="IPR051023">
    <property type="entry name" value="PP2A_Regulatory_Subunit_A"/>
</dbReference>
<keyword evidence="1" id="KW-0677">Repeat</keyword>
<evidence type="ECO:0000256" key="2">
    <source>
        <dbReference type="PROSITE-ProRule" id="PRU00103"/>
    </source>
</evidence>
<proteinExistence type="predicted"/>
<protein>
    <submittedName>
        <fullName evidence="4">Uncharacterized protein</fullName>
    </submittedName>
</protein>
<dbReference type="EMBL" id="AGNK02003473">
    <property type="status" value="NOT_ANNOTATED_CDS"/>
    <property type="molecule type" value="Genomic_DNA"/>
</dbReference>
<dbReference type="InParanoid" id="K3YJJ3"/>
<dbReference type="EnsemblPlants" id="KQL00116">
    <property type="protein sequence ID" value="KQL00116"/>
    <property type="gene ID" value="SETIT_014412mg"/>
</dbReference>
<dbReference type="HOGENOM" id="CLU_015533_1_0_1"/>
<organism evidence="4 5">
    <name type="scientific">Setaria italica</name>
    <name type="common">Foxtail millet</name>
    <name type="synonym">Panicum italicum</name>
    <dbReference type="NCBI Taxonomy" id="4555"/>
    <lineage>
        <taxon>Eukaryota</taxon>
        <taxon>Viridiplantae</taxon>
        <taxon>Streptophyta</taxon>
        <taxon>Embryophyta</taxon>
        <taxon>Tracheophyta</taxon>
        <taxon>Spermatophyta</taxon>
        <taxon>Magnoliopsida</taxon>
        <taxon>Liliopsida</taxon>
        <taxon>Poales</taxon>
        <taxon>Poaceae</taxon>
        <taxon>PACMAD clade</taxon>
        <taxon>Panicoideae</taxon>
        <taxon>Panicodae</taxon>
        <taxon>Paniceae</taxon>
        <taxon>Cenchrinae</taxon>
        <taxon>Setaria</taxon>
    </lineage>
</organism>
<dbReference type="InterPro" id="IPR011989">
    <property type="entry name" value="ARM-like"/>
</dbReference>